<gene>
    <name evidence="1" type="primary">Acey_s0094.g2764</name>
    <name evidence="1" type="ORF">Y032_0094g2764</name>
</gene>
<reference evidence="2" key="1">
    <citation type="journal article" date="2015" name="Nat. Genet.">
        <title>The genome and transcriptome of the zoonotic hookworm Ancylostoma ceylanicum identify infection-specific gene families.</title>
        <authorList>
            <person name="Schwarz E.M."/>
            <person name="Hu Y."/>
            <person name="Antoshechkin I."/>
            <person name="Miller M.M."/>
            <person name="Sternberg P.W."/>
            <person name="Aroian R.V."/>
        </authorList>
    </citation>
    <scope>NUCLEOTIDE SEQUENCE</scope>
    <source>
        <strain evidence="2">HY135</strain>
    </source>
</reference>
<dbReference type="Proteomes" id="UP000024635">
    <property type="component" value="Unassembled WGS sequence"/>
</dbReference>
<accession>A0A016TL79</accession>
<comment type="caution">
    <text evidence="1">The sequence shown here is derived from an EMBL/GenBank/DDBJ whole genome shotgun (WGS) entry which is preliminary data.</text>
</comment>
<name>A0A016TL79_9BILA</name>
<proteinExistence type="predicted"/>
<dbReference type="EMBL" id="JARK01001430">
    <property type="protein sequence ID" value="EYC03450.1"/>
    <property type="molecule type" value="Genomic_DNA"/>
</dbReference>
<evidence type="ECO:0000313" key="2">
    <source>
        <dbReference type="Proteomes" id="UP000024635"/>
    </source>
</evidence>
<organism evidence="1 2">
    <name type="scientific">Ancylostoma ceylanicum</name>
    <dbReference type="NCBI Taxonomy" id="53326"/>
    <lineage>
        <taxon>Eukaryota</taxon>
        <taxon>Metazoa</taxon>
        <taxon>Ecdysozoa</taxon>
        <taxon>Nematoda</taxon>
        <taxon>Chromadorea</taxon>
        <taxon>Rhabditida</taxon>
        <taxon>Rhabditina</taxon>
        <taxon>Rhabditomorpha</taxon>
        <taxon>Strongyloidea</taxon>
        <taxon>Ancylostomatidae</taxon>
        <taxon>Ancylostomatinae</taxon>
        <taxon>Ancylostoma</taxon>
    </lineage>
</organism>
<evidence type="ECO:0000313" key="1">
    <source>
        <dbReference type="EMBL" id="EYC03450.1"/>
    </source>
</evidence>
<dbReference type="AlphaFoldDB" id="A0A016TL79"/>
<protein>
    <submittedName>
        <fullName evidence="1">Uncharacterized protein</fullName>
    </submittedName>
</protein>
<keyword evidence="2" id="KW-1185">Reference proteome</keyword>
<sequence length="155" mass="16722">MSWDVVPSLSHHAPDWQPASLTSRSLLVSVALRAAVPAMIVAQTSFTCAEDAYRRGRRFVLGSQEEFMKALAIPGGANPLCRLLKASVKDAFEKANPVVLVLCVVGATALRLFCYWAPRYPTPQGGASATACCLSRMSSRRISWTGGMWHGQAIA</sequence>